<evidence type="ECO:0000256" key="21">
    <source>
        <dbReference type="ARBA" id="ARBA00049244"/>
    </source>
</evidence>
<dbReference type="GO" id="GO:0003887">
    <property type="term" value="F:DNA-directed DNA polymerase activity"/>
    <property type="evidence" value="ECO:0007669"/>
    <property type="project" value="UniProtKB-KW"/>
</dbReference>
<evidence type="ECO:0000256" key="2">
    <source>
        <dbReference type="ARBA" id="ARBA00004496"/>
    </source>
</evidence>
<feature type="domain" description="Helix-hairpin-helix DNA-binding motif class 1" evidence="22">
    <location>
        <begin position="123"/>
        <end position="142"/>
    </location>
</feature>
<dbReference type="InterPro" id="IPR002008">
    <property type="entry name" value="DNA_pol_X_beta-like"/>
</dbReference>
<dbReference type="EC" id="4.2.99.18" evidence="4"/>
<keyword evidence="15" id="KW-0234">DNA repair</keyword>
<dbReference type="KEGG" id="tac:Ta0758"/>
<dbReference type="GO" id="GO:0005737">
    <property type="term" value="C:cytoplasm"/>
    <property type="evidence" value="ECO:0007669"/>
    <property type="project" value="UniProtKB-SubCell"/>
</dbReference>
<dbReference type="InParanoid" id="Q9HK48"/>
<dbReference type="CDD" id="cd00141">
    <property type="entry name" value="NT_POLXc"/>
    <property type="match status" value="1"/>
</dbReference>
<dbReference type="SUPFAM" id="SSF47802">
    <property type="entry name" value="DNA polymerase beta, N-terminal domain-like"/>
    <property type="match status" value="1"/>
</dbReference>
<dbReference type="InterPro" id="IPR029398">
    <property type="entry name" value="PolB_thumb"/>
</dbReference>
<evidence type="ECO:0000256" key="15">
    <source>
        <dbReference type="ARBA" id="ARBA00023204"/>
    </source>
</evidence>
<evidence type="ECO:0000256" key="13">
    <source>
        <dbReference type="ARBA" id="ARBA00022932"/>
    </source>
</evidence>
<dbReference type="InterPro" id="IPR037160">
    <property type="entry name" value="DNA_Pol_thumb_sf"/>
</dbReference>
<dbReference type="Pfam" id="PF14791">
    <property type="entry name" value="DNA_pol_B_thumb"/>
    <property type="match status" value="1"/>
</dbReference>
<dbReference type="Pfam" id="PF14716">
    <property type="entry name" value="HHH_8"/>
    <property type="match status" value="1"/>
</dbReference>
<evidence type="ECO:0000256" key="6">
    <source>
        <dbReference type="ARBA" id="ARBA00022481"/>
    </source>
</evidence>
<evidence type="ECO:0000256" key="3">
    <source>
        <dbReference type="ARBA" id="ARBA00012417"/>
    </source>
</evidence>
<dbReference type="GO" id="GO:0003677">
    <property type="term" value="F:DNA binding"/>
    <property type="evidence" value="ECO:0007669"/>
    <property type="project" value="InterPro"/>
</dbReference>
<dbReference type="Gene3D" id="3.30.460.10">
    <property type="entry name" value="Beta Polymerase, domain 2"/>
    <property type="match status" value="1"/>
</dbReference>
<dbReference type="PANTHER" id="PTHR11276">
    <property type="entry name" value="DNA POLYMERASE TYPE-X FAMILY MEMBER"/>
    <property type="match status" value="1"/>
</dbReference>
<evidence type="ECO:0000313" key="24">
    <source>
        <dbReference type="EMBL" id="CAC11891.1"/>
    </source>
</evidence>
<dbReference type="AlphaFoldDB" id="Q9HK48"/>
<evidence type="ECO:0000259" key="22">
    <source>
        <dbReference type="SMART" id="SM00278"/>
    </source>
</evidence>
<evidence type="ECO:0000256" key="17">
    <source>
        <dbReference type="ARBA" id="ARBA00035726"/>
    </source>
</evidence>
<dbReference type="EMBL" id="AL445065">
    <property type="protein sequence ID" value="CAC11891.1"/>
    <property type="molecule type" value="Genomic_DNA"/>
</dbReference>
<keyword evidence="8" id="KW-0808">Transferase</keyword>
<dbReference type="STRING" id="273075.gene:9571973"/>
<accession>Q9HK48</accession>
<keyword evidence="25" id="KW-1185">Reference proteome</keyword>
<keyword evidence="14" id="KW-0915">Sodium</keyword>
<evidence type="ECO:0000256" key="8">
    <source>
        <dbReference type="ARBA" id="ARBA00022679"/>
    </source>
</evidence>
<dbReference type="InterPro" id="IPR043519">
    <property type="entry name" value="NT_sf"/>
</dbReference>
<evidence type="ECO:0000256" key="10">
    <source>
        <dbReference type="ARBA" id="ARBA00022705"/>
    </source>
</evidence>
<dbReference type="PaxDb" id="273075-Ta0758"/>
<dbReference type="PANTHER" id="PTHR11276:SF28">
    <property type="entry name" value="DNA POLYMERASE LAMBDA"/>
    <property type="match status" value="1"/>
</dbReference>
<dbReference type="GO" id="GO:0006281">
    <property type="term" value="P:DNA repair"/>
    <property type="evidence" value="ECO:0007669"/>
    <property type="project" value="UniProtKB-KW"/>
</dbReference>
<keyword evidence="13" id="KW-0239">DNA-directed DNA polymerase</keyword>
<evidence type="ECO:0000313" key="25">
    <source>
        <dbReference type="Proteomes" id="UP000001024"/>
    </source>
</evidence>
<dbReference type="Gene3D" id="3.20.20.140">
    <property type="entry name" value="Metal-dependent hydrolases"/>
    <property type="match status" value="1"/>
</dbReference>
<evidence type="ECO:0000256" key="19">
    <source>
        <dbReference type="ARBA" id="ARBA00044678"/>
    </source>
</evidence>
<dbReference type="SMART" id="SM00278">
    <property type="entry name" value="HhH1"/>
    <property type="match status" value="3"/>
</dbReference>
<keyword evidence="6" id="KW-0488">Methylation</keyword>
<dbReference type="SUPFAM" id="SSF81301">
    <property type="entry name" value="Nucleotidyltransferase"/>
    <property type="match status" value="1"/>
</dbReference>
<dbReference type="InterPro" id="IPR022312">
    <property type="entry name" value="DNA_pol_X"/>
</dbReference>
<evidence type="ECO:0000256" key="5">
    <source>
        <dbReference type="ARBA" id="ARBA00020020"/>
    </source>
</evidence>
<dbReference type="Gene3D" id="3.30.210.10">
    <property type="entry name" value="DNA polymerase, thumb domain"/>
    <property type="match status" value="1"/>
</dbReference>
<gene>
    <name evidence="24" type="ordered locus">Ta0758</name>
</gene>
<evidence type="ECO:0000256" key="11">
    <source>
        <dbReference type="ARBA" id="ARBA00022763"/>
    </source>
</evidence>
<comment type="catalytic activity">
    <reaction evidence="18">
        <text>2'-deoxyribonucleotide-(2'-deoxyribose 5'-phosphate)-2'-deoxyribonucleotide-DNA = a 3'-end 2'-deoxyribonucleotide-(2,3-dehydro-2,3-deoxyribose 5'-phosphate)-DNA + a 5'-end 5'-phospho-2'-deoxyribonucleoside-DNA + H(+)</text>
        <dbReference type="Rhea" id="RHEA:66592"/>
        <dbReference type="Rhea" id="RHEA-COMP:13180"/>
        <dbReference type="Rhea" id="RHEA-COMP:16897"/>
        <dbReference type="Rhea" id="RHEA-COMP:17067"/>
        <dbReference type="ChEBI" id="CHEBI:15378"/>
        <dbReference type="ChEBI" id="CHEBI:136412"/>
        <dbReference type="ChEBI" id="CHEBI:157695"/>
        <dbReference type="ChEBI" id="CHEBI:167181"/>
        <dbReference type="EC" id="4.2.99.18"/>
    </reaction>
</comment>
<evidence type="ECO:0000256" key="9">
    <source>
        <dbReference type="ARBA" id="ARBA00022695"/>
    </source>
</evidence>
<comment type="function">
    <text evidence="20">Repair polymerase that plays a key role in base-excision repair. During this process, the damaged base is excised by specific DNA glycosylases, the DNA backbone is nicked at the abasic site by an apurinic/apyrimidic (AP) endonuclease, and POLB removes 5'-deoxyribose-phosphate from the preincised AP site acting as a 5'-deoxyribose-phosphate lyase (5'-dRP lyase); through its DNA polymerase activity, it adds one nucleotide to the 3' end of the arising single-nucleotide gap. Conducts 'gap-filling' DNA synthesis in a stepwise distributive fashion rather than in a processive fashion as for other DNA polymerases. It is also able to cleave sugar-phosphate bonds 3' to an intact AP site, acting as an AP lyase.</text>
</comment>
<dbReference type="InterPro" id="IPR002054">
    <property type="entry name" value="DNA-dir_DNA_pol_X"/>
</dbReference>
<dbReference type="eggNOG" id="arCOG00305">
    <property type="taxonomic scope" value="Archaea"/>
</dbReference>
<keyword evidence="11" id="KW-0227">DNA damage</keyword>
<comment type="subcellular location">
    <subcellularLocation>
        <location evidence="2">Cytoplasm</location>
    </subcellularLocation>
</comment>
<dbReference type="EnsemblBacteria" id="CAC11891">
    <property type="protein sequence ID" value="CAC11891"/>
    <property type="gene ID" value="CAC11891"/>
</dbReference>
<comment type="catalytic activity">
    <reaction evidence="21">
        <text>DNA(n) + a 2'-deoxyribonucleoside 5'-triphosphate = DNA(n+1) + diphosphate</text>
        <dbReference type="Rhea" id="RHEA:22508"/>
        <dbReference type="Rhea" id="RHEA-COMP:17339"/>
        <dbReference type="Rhea" id="RHEA-COMP:17340"/>
        <dbReference type="ChEBI" id="CHEBI:33019"/>
        <dbReference type="ChEBI" id="CHEBI:61560"/>
        <dbReference type="ChEBI" id="CHEBI:173112"/>
        <dbReference type="EC" id="2.7.7.7"/>
    </reaction>
</comment>
<keyword evidence="10" id="KW-0235">DNA replication</keyword>
<dbReference type="HOGENOM" id="CLU_017729_1_0_2"/>
<dbReference type="EC" id="2.7.7.7" evidence="3"/>
<keyword evidence="7" id="KW-0237">DNA synthesis</keyword>
<comment type="cofactor">
    <cofactor evidence="1">
        <name>Mg(2+)</name>
        <dbReference type="ChEBI" id="CHEBI:18420"/>
    </cofactor>
</comment>
<dbReference type="GO" id="GO:0140078">
    <property type="term" value="F:class I DNA-(apurinic or apyrimidinic site) endonuclease activity"/>
    <property type="evidence" value="ECO:0007669"/>
    <property type="project" value="UniProtKB-EC"/>
</dbReference>
<keyword evidence="12" id="KW-0832">Ubl conjugation</keyword>
<feature type="domain" description="Helix-hairpin-helix DNA-binding motif class 1" evidence="22">
    <location>
        <begin position="48"/>
        <end position="67"/>
    </location>
</feature>
<evidence type="ECO:0000256" key="7">
    <source>
        <dbReference type="ARBA" id="ARBA00022634"/>
    </source>
</evidence>
<dbReference type="Pfam" id="PF14520">
    <property type="entry name" value="HHH_5"/>
    <property type="match status" value="1"/>
</dbReference>
<keyword evidence="9" id="KW-0548">Nucleotidyltransferase</keyword>
<dbReference type="Gene3D" id="1.10.150.20">
    <property type="entry name" value="5' to 3' exonuclease, C-terminal subdomain"/>
    <property type="match status" value="1"/>
</dbReference>
<dbReference type="Gene3D" id="1.10.150.110">
    <property type="entry name" value="DNA polymerase beta, N-terminal domain-like"/>
    <property type="match status" value="1"/>
</dbReference>
<dbReference type="InterPro" id="IPR010996">
    <property type="entry name" value="HHH_MUS81"/>
</dbReference>
<feature type="domain" description="DNA-directed DNA polymerase X" evidence="23">
    <location>
        <begin position="1"/>
        <end position="311"/>
    </location>
</feature>
<evidence type="ECO:0000256" key="18">
    <source>
        <dbReference type="ARBA" id="ARBA00044632"/>
    </source>
</evidence>
<dbReference type="InterPro" id="IPR027421">
    <property type="entry name" value="DNA_pol_lamdba_lyase_dom_sf"/>
</dbReference>
<feature type="domain" description="Helix-hairpin-helix DNA-binding motif class 1" evidence="22">
    <location>
        <begin position="88"/>
        <end position="107"/>
    </location>
</feature>
<protein>
    <recommendedName>
        <fullName evidence="5">DNA polymerase beta</fullName>
        <ecNumber evidence="3">2.7.7.7</ecNumber>
        <ecNumber evidence="4">4.2.99.18</ecNumber>
    </recommendedName>
    <alternativeName>
        <fullName evidence="16">5'-deoxyribose-phosphate lyase</fullName>
    </alternativeName>
    <alternativeName>
        <fullName evidence="17">AP lyase</fullName>
    </alternativeName>
</protein>
<proteinExistence type="predicted"/>
<name>Q9HK48_THEAC</name>
<evidence type="ECO:0000256" key="14">
    <source>
        <dbReference type="ARBA" id="ARBA00023053"/>
    </source>
</evidence>
<organism evidence="24 25">
    <name type="scientific">Thermoplasma acidophilum (strain ATCC 25905 / DSM 1728 / JCM 9062 / NBRC 15155 / AMRC-C165)</name>
    <dbReference type="NCBI Taxonomy" id="273075"/>
    <lineage>
        <taxon>Archaea</taxon>
        <taxon>Methanobacteriati</taxon>
        <taxon>Thermoplasmatota</taxon>
        <taxon>Thermoplasmata</taxon>
        <taxon>Thermoplasmatales</taxon>
        <taxon>Thermoplasmataceae</taxon>
        <taxon>Thermoplasma</taxon>
    </lineage>
</organism>
<dbReference type="PRINTS" id="PR00870">
    <property type="entry name" value="DNAPOLXBETA"/>
</dbReference>
<dbReference type="InterPro" id="IPR022311">
    <property type="entry name" value="PolX-like"/>
</dbReference>
<dbReference type="SMART" id="SM00483">
    <property type="entry name" value="POLXc"/>
    <property type="match status" value="1"/>
</dbReference>
<reference evidence="24 25" key="1">
    <citation type="journal article" date="2000" name="Nature">
        <title>The genome sequence of the thermoacidophilic scavenger Thermoplasma acidophilum.</title>
        <authorList>
            <person name="Ruepp A."/>
            <person name="Graml W."/>
            <person name="Santos-Martinez M.L."/>
            <person name="Koretke K.K."/>
            <person name="Volker C."/>
            <person name="Mewes H.W."/>
            <person name="Frishman D."/>
            <person name="Stocker S."/>
            <person name="Lupas A.N."/>
            <person name="Baumeister W."/>
        </authorList>
    </citation>
    <scope>NUCLEOTIDE SEQUENCE [LARGE SCALE GENOMIC DNA]</scope>
    <source>
        <strain evidence="25">ATCC 25905 / DSM 1728 / JCM 9062 / NBRC 15155 / AMRC-C165</strain>
    </source>
</reference>
<evidence type="ECO:0000256" key="12">
    <source>
        <dbReference type="ARBA" id="ARBA00022843"/>
    </source>
</evidence>
<comment type="catalytic activity">
    <reaction evidence="19">
        <text>a 5'-end 2'-deoxyribose-2'-deoxyribonucleotide-DNA = (2E,4S)-4-hydroxypenten-2-al-5-phosphate + a 5'-end 5'-phospho-2'-deoxyribonucleoside-DNA + H(+)</text>
        <dbReference type="Rhea" id="RHEA:76255"/>
        <dbReference type="Rhea" id="RHEA-COMP:13180"/>
        <dbReference type="Rhea" id="RHEA-COMP:18657"/>
        <dbReference type="ChEBI" id="CHEBI:15378"/>
        <dbReference type="ChEBI" id="CHEBI:136412"/>
        <dbReference type="ChEBI" id="CHEBI:195194"/>
        <dbReference type="ChEBI" id="CHEBI:195195"/>
    </reaction>
</comment>
<dbReference type="InterPro" id="IPR003583">
    <property type="entry name" value="Hlx-hairpin-Hlx_DNA-bd_motif"/>
</dbReference>
<dbReference type="Proteomes" id="UP000001024">
    <property type="component" value="Chromosome"/>
</dbReference>
<evidence type="ECO:0000256" key="4">
    <source>
        <dbReference type="ARBA" id="ARBA00012720"/>
    </source>
</evidence>
<evidence type="ECO:0000256" key="1">
    <source>
        <dbReference type="ARBA" id="ARBA00001946"/>
    </source>
</evidence>
<evidence type="ECO:0000256" key="16">
    <source>
        <dbReference type="ARBA" id="ARBA00035717"/>
    </source>
</evidence>
<evidence type="ECO:0000259" key="23">
    <source>
        <dbReference type="SMART" id="SM00483"/>
    </source>
</evidence>
<dbReference type="PIRSF" id="PIRSF005047">
    <property type="entry name" value="UCP005047_YshC"/>
    <property type="match status" value="1"/>
</dbReference>
<sequence length="532" mass="59234">MFEEIAYMILADGNEKSRFEANAYLRAARSLRSITEDVEDIYNRGGIEALTSVEGIGKKIASYIEEYIKTGRIKRYDDLKIRYPVDFRDLSRVQGLGPRKIVSLYKYAGVKNIDDLKAALADHRIASIPGFGEKSEKEIAENIQIAEMSFRRIPLPQGYRTAMEIADEIERAAGTVRVSVAGSIRRMRDTVGDIDLLCVTSDPPRAIAAFTGSKHCQRVVSSGEKKVTIATDAGVTCDLRIIDKGSFGSALQYFTGSKDHNIKLRKIAIDRGLKLNEYGLFRGNSNLVENQGEEKIYAELGMQYIPPELREDRGEIDRAISMTLPELVEAGDIRGDLYISYEFIRKYGADVLKKMERLQYFGVVLGSPEEKEGIKSVMNDGRIFLGIELTSKTYAEDAGEFDFTVLDLSGFPDEASARGAIESVKPTFIRNVTGRTFSSGRKMDPANIFEAAAKSGSAVMITASNDAFDPVAEDIMPHREGLMFALASFAQRPDDLGDMTFGIGIARRAWISKDRIINTMDYEKIAKIMRRP</sequence>
<evidence type="ECO:0000256" key="20">
    <source>
        <dbReference type="ARBA" id="ARBA00045548"/>
    </source>
</evidence>